<dbReference type="InterPro" id="IPR011042">
    <property type="entry name" value="6-blade_b-propeller_TolB-like"/>
</dbReference>
<protein>
    <recommendedName>
        <fullName evidence="5">Beta-propeller repeat-containing protein</fullName>
    </recommendedName>
</protein>
<proteinExistence type="predicted"/>
<reference evidence="4" key="1">
    <citation type="journal article" date="2019" name="Int. J. Syst. Evol. Microbiol.">
        <title>The Global Catalogue of Microorganisms (GCM) 10K type strain sequencing project: providing services to taxonomists for standard genome sequencing and annotation.</title>
        <authorList>
            <consortium name="The Broad Institute Genomics Platform"/>
            <consortium name="The Broad Institute Genome Sequencing Center for Infectious Disease"/>
            <person name="Wu L."/>
            <person name="Ma J."/>
        </authorList>
    </citation>
    <scope>NUCLEOTIDE SEQUENCE [LARGE SCALE GENOMIC DNA]</scope>
    <source>
        <strain evidence="4">JCM 17085</strain>
    </source>
</reference>
<organism evidence="3 4">
    <name type="scientific">Mucilaginibacter panaciglaebae</name>
    <dbReference type="NCBI Taxonomy" id="502331"/>
    <lineage>
        <taxon>Bacteria</taxon>
        <taxon>Pseudomonadati</taxon>
        <taxon>Bacteroidota</taxon>
        <taxon>Sphingobacteriia</taxon>
        <taxon>Sphingobacteriales</taxon>
        <taxon>Sphingobacteriaceae</taxon>
        <taxon>Mucilaginibacter</taxon>
    </lineage>
</organism>
<feature type="chain" id="PRO_5045552972" description="Beta-propeller repeat-containing protein" evidence="2">
    <location>
        <begin position="22"/>
        <end position="360"/>
    </location>
</feature>
<dbReference type="InterPro" id="IPR010620">
    <property type="entry name" value="SBBP_repeat"/>
</dbReference>
<gene>
    <name evidence="3" type="ORF">GCM10022392_28540</name>
</gene>
<dbReference type="RefSeq" id="WP_345105899.1">
    <property type="nucleotide sequence ID" value="NZ_BAABCV010000010.1"/>
</dbReference>
<name>A0ABP7X157_9SPHI</name>
<dbReference type="Pfam" id="PF06739">
    <property type="entry name" value="SBBP"/>
    <property type="match status" value="1"/>
</dbReference>
<evidence type="ECO:0000313" key="4">
    <source>
        <dbReference type="Proteomes" id="UP001500841"/>
    </source>
</evidence>
<accession>A0ABP7X157</accession>
<sequence length="360" mass="39066">MKAYSCLMVIALLAACLWSCKKDSSPKNTGTNGTTGTTGATGTGSTTDTTKTTLKTDVYYVGFLNKNQTTGGNRAELWKNGVLTSLSNIISSASNIWVSKGNTYVCGYEGIAVSTHAVYWKNFNYSTPLTDGSEYRSIANDITVQDSDVLCVGDVIDHTGYKAVFWRNQKMTVLTNNGDASRILVKGSDIYIAGAYTDAKGNSFACYWKNGIVHKLSARAQATGIAIDDNSNIYVCGTQNNSPIYWKNDVMTALPKTTKLAFANAITTKGDDVYIVGSGEDDPYWGYNHAYCWKNGIPQDFSGGSEADDITIVGTHIFIAGSHAAGLNKYGRLWEDTLIAYLDPYGLTSVFNGLYIDQHY</sequence>
<evidence type="ECO:0000256" key="2">
    <source>
        <dbReference type="SAM" id="SignalP"/>
    </source>
</evidence>
<feature type="region of interest" description="Disordered" evidence="1">
    <location>
        <begin position="24"/>
        <end position="47"/>
    </location>
</feature>
<dbReference type="PROSITE" id="PS51257">
    <property type="entry name" value="PROKAR_LIPOPROTEIN"/>
    <property type="match status" value="1"/>
</dbReference>
<evidence type="ECO:0008006" key="5">
    <source>
        <dbReference type="Google" id="ProtNLM"/>
    </source>
</evidence>
<evidence type="ECO:0000256" key="1">
    <source>
        <dbReference type="SAM" id="MobiDB-lite"/>
    </source>
</evidence>
<keyword evidence="2" id="KW-0732">Signal</keyword>
<dbReference type="EMBL" id="BAABCV010000010">
    <property type="protein sequence ID" value="GAA4101897.1"/>
    <property type="molecule type" value="Genomic_DNA"/>
</dbReference>
<feature type="compositionally biased region" description="Low complexity" evidence="1">
    <location>
        <begin position="29"/>
        <end position="47"/>
    </location>
</feature>
<dbReference type="Proteomes" id="UP001500841">
    <property type="component" value="Unassembled WGS sequence"/>
</dbReference>
<dbReference type="Gene3D" id="2.120.10.30">
    <property type="entry name" value="TolB, C-terminal domain"/>
    <property type="match status" value="1"/>
</dbReference>
<keyword evidence="4" id="KW-1185">Reference proteome</keyword>
<feature type="signal peptide" evidence="2">
    <location>
        <begin position="1"/>
        <end position="21"/>
    </location>
</feature>
<evidence type="ECO:0000313" key="3">
    <source>
        <dbReference type="EMBL" id="GAA4101897.1"/>
    </source>
</evidence>
<comment type="caution">
    <text evidence="3">The sequence shown here is derived from an EMBL/GenBank/DDBJ whole genome shotgun (WGS) entry which is preliminary data.</text>
</comment>
<dbReference type="SUPFAM" id="SSF101898">
    <property type="entry name" value="NHL repeat"/>
    <property type="match status" value="1"/>
</dbReference>